<feature type="chain" id="PRO_5032790644" description="Fibrobacter succinogenes major paralogous domain-containing protein" evidence="1">
    <location>
        <begin position="29"/>
        <end position="207"/>
    </location>
</feature>
<feature type="signal peptide" evidence="1">
    <location>
        <begin position="1"/>
        <end position="28"/>
    </location>
</feature>
<dbReference type="Pfam" id="PF09603">
    <property type="entry name" value="Fib_succ_major"/>
    <property type="match status" value="1"/>
</dbReference>
<evidence type="ECO:0000256" key="1">
    <source>
        <dbReference type="SAM" id="SignalP"/>
    </source>
</evidence>
<dbReference type="PROSITE" id="PS51257">
    <property type="entry name" value="PROKAR_LIPOPROTEIN"/>
    <property type="match status" value="1"/>
</dbReference>
<protein>
    <recommendedName>
        <fullName evidence="2">Fibrobacter succinogenes major paralogous domain-containing protein</fullName>
    </recommendedName>
</protein>
<name>A0A831SNF6_PROAE</name>
<organism evidence="3">
    <name type="scientific">Prosthecochloris aestuarii</name>
    <dbReference type="NCBI Taxonomy" id="1102"/>
    <lineage>
        <taxon>Bacteria</taxon>
        <taxon>Pseudomonadati</taxon>
        <taxon>Chlorobiota</taxon>
        <taxon>Chlorobiia</taxon>
        <taxon>Chlorobiales</taxon>
        <taxon>Chlorobiaceae</taxon>
        <taxon>Prosthecochloris</taxon>
    </lineage>
</organism>
<evidence type="ECO:0000259" key="2">
    <source>
        <dbReference type="Pfam" id="PF09603"/>
    </source>
</evidence>
<reference evidence="3" key="1">
    <citation type="journal article" date="2020" name="mSystems">
        <title>Genome- and Community-Level Interaction Insights into Carbon Utilization and Element Cycling Functions of Hydrothermarchaeota in Hydrothermal Sediment.</title>
        <authorList>
            <person name="Zhou Z."/>
            <person name="Liu Y."/>
            <person name="Xu W."/>
            <person name="Pan J."/>
            <person name="Luo Z.H."/>
            <person name="Li M."/>
        </authorList>
    </citation>
    <scope>NUCLEOTIDE SEQUENCE [LARGE SCALE GENOMIC DNA]</scope>
    <source>
        <strain evidence="3">SpSt-1181</strain>
    </source>
</reference>
<comment type="caution">
    <text evidence="3">The sequence shown here is derived from an EMBL/GenBank/DDBJ whole genome shotgun (WGS) entry which is preliminary data.</text>
</comment>
<feature type="non-terminal residue" evidence="3">
    <location>
        <position position="207"/>
    </location>
</feature>
<accession>A0A831SNF6</accession>
<dbReference type="NCBIfam" id="TIGR02145">
    <property type="entry name" value="Fib_succ_major"/>
    <property type="match status" value="1"/>
</dbReference>
<sequence>MKKRSILFTTVFLLACFFSVLHPGSSYAVILMDVDGNVYPTVSIDGKLWMGENLEVKHYRNGDPVRHAVTAREWDEAARNGEGAWCYYSNNSDNGMEFGILYNWYAVNDPRGLAPQGWHIPSDHEWNRMIDALGGKQSAGVFMKTSSSLTERSDFYVPGTYSDGFAARPGGYRRSDGRFYYVKSHSYFWTASKFLDGFAWFRHLTYM</sequence>
<feature type="domain" description="Fibrobacter succinogenes major paralogous" evidence="2">
    <location>
        <begin position="42"/>
        <end position="193"/>
    </location>
</feature>
<proteinExistence type="predicted"/>
<dbReference type="InterPro" id="IPR011871">
    <property type="entry name" value="Fib_succ_major"/>
</dbReference>
<gene>
    <name evidence="3" type="ORF">ENN50_09105</name>
</gene>
<evidence type="ECO:0000313" key="3">
    <source>
        <dbReference type="EMBL" id="HED31812.1"/>
    </source>
</evidence>
<dbReference type="AlphaFoldDB" id="A0A831SNF6"/>
<dbReference type="EMBL" id="DSBW01000204">
    <property type="protein sequence ID" value="HED31812.1"/>
    <property type="molecule type" value="Genomic_DNA"/>
</dbReference>
<keyword evidence="1" id="KW-0732">Signal</keyword>
<dbReference type="Proteomes" id="UP000886335">
    <property type="component" value="Unassembled WGS sequence"/>
</dbReference>